<feature type="domain" description="F-box" evidence="1">
    <location>
        <begin position="81"/>
        <end position="129"/>
    </location>
</feature>
<dbReference type="PROSITE" id="PS50181">
    <property type="entry name" value="FBOX"/>
    <property type="match status" value="1"/>
</dbReference>
<dbReference type="Proteomes" id="UP001396334">
    <property type="component" value="Unassembled WGS sequence"/>
</dbReference>
<dbReference type="EMBL" id="JBBPBN010000057">
    <property type="protein sequence ID" value="KAK8989148.1"/>
    <property type="molecule type" value="Genomic_DNA"/>
</dbReference>
<gene>
    <name evidence="2" type="ORF">V6N11_030514</name>
</gene>
<evidence type="ECO:0000313" key="3">
    <source>
        <dbReference type="Proteomes" id="UP001396334"/>
    </source>
</evidence>
<dbReference type="PANTHER" id="PTHR34049:SF1">
    <property type="entry name" value="F-BOX PROTEIN SKIP27"/>
    <property type="match status" value="1"/>
</dbReference>
<reference evidence="2 3" key="1">
    <citation type="journal article" date="2024" name="G3 (Bethesda)">
        <title>Genome assembly of Hibiscus sabdariffa L. provides insights into metabolisms of medicinal natural products.</title>
        <authorList>
            <person name="Kim T."/>
        </authorList>
    </citation>
    <scope>NUCLEOTIDE SEQUENCE [LARGE SCALE GENOMIC DNA]</scope>
    <source>
        <strain evidence="2">TK-2024</strain>
        <tissue evidence="2">Old leaves</tissue>
    </source>
</reference>
<name>A0ABR2PLF9_9ROSI</name>
<sequence length="181" mass="20547">MSLGRVYRSASLNLKHEGDGEEESRLGFVRCTFGLGRKRVGISYETEDLTTPDSTTKVPLLKRQCSERMVLMLPPDDYHEKSALQSLPQDVLIRIICGVDHEDLKQLFNVSKSIREATVIAKQSYFAYSTPTKVKAFRTSIDFEESNELDDIEAPNAPRQWRSHRSINRKKLVAISVALFA</sequence>
<dbReference type="InterPro" id="IPR001810">
    <property type="entry name" value="F-box_dom"/>
</dbReference>
<protein>
    <recommendedName>
        <fullName evidence="1">F-box domain-containing protein</fullName>
    </recommendedName>
</protein>
<dbReference type="InterPro" id="IPR045286">
    <property type="entry name" value="FBS1-like"/>
</dbReference>
<organism evidence="2 3">
    <name type="scientific">Hibiscus sabdariffa</name>
    <name type="common">roselle</name>
    <dbReference type="NCBI Taxonomy" id="183260"/>
    <lineage>
        <taxon>Eukaryota</taxon>
        <taxon>Viridiplantae</taxon>
        <taxon>Streptophyta</taxon>
        <taxon>Embryophyta</taxon>
        <taxon>Tracheophyta</taxon>
        <taxon>Spermatophyta</taxon>
        <taxon>Magnoliopsida</taxon>
        <taxon>eudicotyledons</taxon>
        <taxon>Gunneridae</taxon>
        <taxon>Pentapetalae</taxon>
        <taxon>rosids</taxon>
        <taxon>malvids</taxon>
        <taxon>Malvales</taxon>
        <taxon>Malvaceae</taxon>
        <taxon>Malvoideae</taxon>
        <taxon>Hibiscus</taxon>
    </lineage>
</organism>
<proteinExistence type="predicted"/>
<evidence type="ECO:0000313" key="2">
    <source>
        <dbReference type="EMBL" id="KAK8989148.1"/>
    </source>
</evidence>
<keyword evidence="3" id="KW-1185">Reference proteome</keyword>
<dbReference type="PANTHER" id="PTHR34049">
    <property type="entry name" value="F-BOX PROTEIN SKIP27"/>
    <property type="match status" value="1"/>
</dbReference>
<evidence type="ECO:0000259" key="1">
    <source>
        <dbReference type="PROSITE" id="PS50181"/>
    </source>
</evidence>
<accession>A0ABR2PLF9</accession>
<comment type="caution">
    <text evidence="2">The sequence shown here is derived from an EMBL/GenBank/DDBJ whole genome shotgun (WGS) entry which is preliminary data.</text>
</comment>